<dbReference type="OrthoDB" id="5975154at2759"/>
<gene>
    <name evidence="2" type="ORF">C0Q70_00855</name>
</gene>
<dbReference type="InterPro" id="IPR006202">
    <property type="entry name" value="Neur_chan_lig-bd"/>
</dbReference>
<dbReference type="GO" id="GO:0016020">
    <property type="term" value="C:membrane"/>
    <property type="evidence" value="ECO:0007669"/>
    <property type="project" value="InterPro"/>
</dbReference>
<reference evidence="2 3" key="1">
    <citation type="submission" date="2018-04" db="EMBL/GenBank/DDBJ databases">
        <title>The genome of golden apple snail Pomacea canaliculata provides insight into stress tolerance and invasive adaptation.</title>
        <authorList>
            <person name="Liu C."/>
            <person name="Liu B."/>
            <person name="Ren Y."/>
            <person name="Zhang Y."/>
            <person name="Wang H."/>
            <person name="Li S."/>
            <person name="Jiang F."/>
            <person name="Yin L."/>
            <person name="Zhang G."/>
            <person name="Qian W."/>
            <person name="Fan W."/>
        </authorList>
    </citation>
    <scope>NUCLEOTIDE SEQUENCE [LARGE SCALE GENOMIC DNA]</scope>
    <source>
        <strain evidence="2">SZHN2017</strain>
        <tissue evidence="2">Muscle</tissue>
    </source>
</reference>
<dbReference type="GO" id="GO:0005230">
    <property type="term" value="F:extracellular ligand-gated monoatomic ion channel activity"/>
    <property type="evidence" value="ECO:0007669"/>
    <property type="project" value="InterPro"/>
</dbReference>
<comment type="caution">
    <text evidence="2">The sequence shown here is derived from an EMBL/GenBank/DDBJ whole genome shotgun (WGS) entry which is preliminary data.</text>
</comment>
<accession>A0A2T7PXU6</accession>
<organism evidence="2 3">
    <name type="scientific">Pomacea canaliculata</name>
    <name type="common">Golden apple snail</name>
    <dbReference type="NCBI Taxonomy" id="400727"/>
    <lineage>
        <taxon>Eukaryota</taxon>
        <taxon>Metazoa</taxon>
        <taxon>Spiralia</taxon>
        <taxon>Lophotrochozoa</taxon>
        <taxon>Mollusca</taxon>
        <taxon>Gastropoda</taxon>
        <taxon>Caenogastropoda</taxon>
        <taxon>Architaenioglossa</taxon>
        <taxon>Ampullarioidea</taxon>
        <taxon>Ampullariidae</taxon>
        <taxon>Pomacea</taxon>
    </lineage>
</organism>
<protein>
    <recommendedName>
        <fullName evidence="1">Neurotransmitter-gated ion-channel ligand-binding domain-containing protein</fullName>
    </recommendedName>
</protein>
<name>A0A2T7PXU6_POMCA</name>
<dbReference type="SUPFAM" id="SSF63712">
    <property type="entry name" value="Nicotinic receptor ligand binding domain-like"/>
    <property type="match status" value="1"/>
</dbReference>
<dbReference type="AlphaFoldDB" id="A0A2T7PXU6"/>
<sequence>MFVFTVVLLTRVATDTIIWDQLLLPPCASDDVCSALSTPIPASLLSTPTPSPPSSDSQALPYLHKQLEHCANENKATRPGSMPLNKYPNVPKPDFLSYEDVLVKYVLDAYKSRTKFGRPVLNFNDTLKVEFSVQLKQIVDLDEKEQVLTLNVWDQYVSTGPCLPPIPIPTFLCRQHCLPLLCRCPLVRNTGASFPFCVH</sequence>
<dbReference type="Gene3D" id="2.70.170.10">
    <property type="entry name" value="Neurotransmitter-gated ion-channel ligand-binding domain"/>
    <property type="match status" value="1"/>
</dbReference>
<keyword evidence="3" id="KW-1185">Reference proteome</keyword>
<dbReference type="EMBL" id="PZQS01000001">
    <property type="protein sequence ID" value="PVD38244.1"/>
    <property type="molecule type" value="Genomic_DNA"/>
</dbReference>
<evidence type="ECO:0000259" key="1">
    <source>
        <dbReference type="Pfam" id="PF02931"/>
    </source>
</evidence>
<dbReference type="Proteomes" id="UP000245119">
    <property type="component" value="Linkage Group LG1"/>
</dbReference>
<evidence type="ECO:0000313" key="3">
    <source>
        <dbReference type="Proteomes" id="UP000245119"/>
    </source>
</evidence>
<evidence type="ECO:0000313" key="2">
    <source>
        <dbReference type="EMBL" id="PVD38244.1"/>
    </source>
</evidence>
<feature type="domain" description="Neurotransmitter-gated ion-channel ligand-binding" evidence="1">
    <location>
        <begin position="102"/>
        <end position="154"/>
    </location>
</feature>
<proteinExistence type="predicted"/>
<dbReference type="InterPro" id="IPR036734">
    <property type="entry name" value="Neur_chan_lig-bd_sf"/>
</dbReference>
<dbReference type="Pfam" id="PF02931">
    <property type="entry name" value="Neur_chan_LBD"/>
    <property type="match status" value="1"/>
</dbReference>